<reference evidence="1 2" key="1">
    <citation type="submission" date="2017-08" db="EMBL/GenBank/DDBJ databases">
        <title>Aeromonas veronii bv sobria strain NS22 whole genome sequencing.</title>
        <authorList>
            <person name="Katharios P."/>
            <person name="Ha V.Q."/>
            <person name="Smyrli M."/>
        </authorList>
    </citation>
    <scope>NUCLEOTIDE SEQUENCE [LARGE SCALE GENOMIC DNA]</scope>
    <source>
        <strain evidence="1 2">NS22</strain>
    </source>
</reference>
<proteinExistence type="predicted"/>
<keyword evidence="2" id="KW-1185">Reference proteome</keyword>
<comment type="caution">
    <text evidence="1">The sequence shown here is derived from an EMBL/GenBank/DDBJ whole genome shotgun (WGS) entry which is preliminary data.</text>
</comment>
<evidence type="ECO:0000313" key="2">
    <source>
        <dbReference type="Proteomes" id="UP000323129"/>
    </source>
</evidence>
<accession>A0ABY3MJ54</accession>
<dbReference type="EMBL" id="NQMC01000047">
    <property type="protein sequence ID" value="TYD42723.1"/>
    <property type="molecule type" value="Genomic_DNA"/>
</dbReference>
<protein>
    <submittedName>
        <fullName evidence="1">Uncharacterized protein</fullName>
    </submittedName>
</protein>
<dbReference type="RefSeq" id="WP_115521942.1">
    <property type="nucleotide sequence ID" value="NZ_CAAKNN010000003.1"/>
</dbReference>
<sequence>MSEQNNRPDDIDIDSWFVDKLQPISVTEDIIKLHEEFSKNSAKYLDELIKSIDEGVNDEFPDFLPELELSPYIKNKGGS</sequence>
<gene>
    <name evidence="1" type="ORF">CJF24_15320</name>
</gene>
<evidence type="ECO:0000313" key="1">
    <source>
        <dbReference type="EMBL" id="TYD42723.1"/>
    </source>
</evidence>
<dbReference type="Proteomes" id="UP000323129">
    <property type="component" value="Unassembled WGS sequence"/>
</dbReference>
<name>A0ABY3MJ54_AERVE</name>
<organism evidence="1 2">
    <name type="scientific">Aeromonas veronii</name>
    <dbReference type="NCBI Taxonomy" id="654"/>
    <lineage>
        <taxon>Bacteria</taxon>
        <taxon>Pseudomonadati</taxon>
        <taxon>Pseudomonadota</taxon>
        <taxon>Gammaproteobacteria</taxon>
        <taxon>Aeromonadales</taxon>
        <taxon>Aeromonadaceae</taxon>
        <taxon>Aeromonas</taxon>
    </lineage>
</organism>